<sequence>MGTHQQLYLSIHIRIYREKVHRQTLHYKIVISHVNYGMYMKSRNSNWLIGVIVINMVHQGKNDICFVGQGPETEMTRSGLPQSYLSYQTLATGMLVPTVKFLNCIKHHLRQPDSFQCITVQASKGRGEKIQ</sequence>
<accession>A0A2P2MVI2</accession>
<organism evidence="1">
    <name type="scientific">Rhizophora mucronata</name>
    <name type="common">Asiatic mangrove</name>
    <dbReference type="NCBI Taxonomy" id="61149"/>
    <lineage>
        <taxon>Eukaryota</taxon>
        <taxon>Viridiplantae</taxon>
        <taxon>Streptophyta</taxon>
        <taxon>Embryophyta</taxon>
        <taxon>Tracheophyta</taxon>
        <taxon>Spermatophyta</taxon>
        <taxon>Magnoliopsida</taxon>
        <taxon>eudicotyledons</taxon>
        <taxon>Gunneridae</taxon>
        <taxon>Pentapetalae</taxon>
        <taxon>rosids</taxon>
        <taxon>fabids</taxon>
        <taxon>Malpighiales</taxon>
        <taxon>Rhizophoraceae</taxon>
        <taxon>Rhizophora</taxon>
    </lineage>
</organism>
<reference evidence="1" key="1">
    <citation type="submission" date="2018-02" db="EMBL/GenBank/DDBJ databases">
        <title>Rhizophora mucronata_Transcriptome.</title>
        <authorList>
            <person name="Meera S.P."/>
            <person name="Sreeshan A."/>
            <person name="Augustine A."/>
        </authorList>
    </citation>
    <scope>NUCLEOTIDE SEQUENCE</scope>
    <source>
        <tissue evidence="1">Leaf</tissue>
    </source>
</reference>
<name>A0A2P2MVI2_RHIMU</name>
<dbReference type="AlphaFoldDB" id="A0A2P2MVI2"/>
<proteinExistence type="predicted"/>
<evidence type="ECO:0000313" key="1">
    <source>
        <dbReference type="EMBL" id="MBX34226.1"/>
    </source>
</evidence>
<protein>
    <submittedName>
        <fullName evidence="1">Uncharacterized protein</fullName>
    </submittedName>
</protein>
<dbReference type="EMBL" id="GGEC01053742">
    <property type="protein sequence ID" value="MBX34226.1"/>
    <property type="molecule type" value="Transcribed_RNA"/>
</dbReference>